<feature type="transmembrane region" description="Helical" evidence="7">
    <location>
        <begin position="94"/>
        <end position="118"/>
    </location>
</feature>
<keyword evidence="5 7" id="KW-1133">Transmembrane helix</keyword>
<keyword evidence="10" id="KW-0762">Sugar transport</keyword>
<dbReference type="PANTHER" id="PTHR32243:SF18">
    <property type="entry name" value="INNER MEMBRANE ABC TRANSPORTER PERMEASE PROTEIN YCJP"/>
    <property type="match status" value="1"/>
</dbReference>
<evidence type="ECO:0000256" key="4">
    <source>
        <dbReference type="ARBA" id="ARBA00022692"/>
    </source>
</evidence>
<dbReference type="Pfam" id="PF00528">
    <property type="entry name" value="BPD_transp_1"/>
    <property type="match status" value="1"/>
</dbReference>
<keyword evidence="3" id="KW-1003">Cell membrane</keyword>
<feature type="transmembrane region" description="Helical" evidence="7">
    <location>
        <begin position="130"/>
        <end position="150"/>
    </location>
</feature>
<dbReference type="Gene3D" id="1.10.3720.10">
    <property type="entry name" value="MetI-like"/>
    <property type="match status" value="1"/>
</dbReference>
<feature type="region of interest" description="Disordered" evidence="8">
    <location>
        <begin position="1"/>
        <end position="26"/>
    </location>
</feature>
<dbReference type="InterPro" id="IPR035906">
    <property type="entry name" value="MetI-like_sf"/>
</dbReference>
<dbReference type="EMBL" id="JACHMP010000001">
    <property type="protein sequence ID" value="MBB5823264.1"/>
    <property type="molecule type" value="Genomic_DNA"/>
</dbReference>
<dbReference type="GO" id="GO:0005886">
    <property type="term" value="C:plasma membrane"/>
    <property type="evidence" value="ECO:0007669"/>
    <property type="project" value="UniProtKB-SubCell"/>
</dbReference>
<dbReference type="CDD" id="cd06261">
    <property type="entry name" value="TM_PBP2"/>
    <property type="match status" value="1"/>
</dbReference>
<dbReference type="PANTHER" id="PTHR32243">
    <property type="entry name" value="MALTOSE TRANSPORT SYSTEM PERMEASE-RELATED"/>
    <property type="match status" value="1"/>
</dbReference>
<feature type="domain" description="ABC transmembrane type-1" evidence="9">
    <location>
        <begin position="94"/>
        <end position="285"/>
    </location>
</feature>
<feature type="transmembrane region" description="Helical" evidence="7">
    <location>
        <begin position="267"/>
        <end position="285"/>
    </location>
</feature>
<dbReference type="Proteomes" id="UP000540685">
    <property type="component" value="Unassembled WGS sequence"/>
</dbReference>
<evidence type="ECO:0000256" key="7">
    <source>
        <dbReference type="RuleBase" id="RU363032"/>
    </source>
</evidence>
<protein>
    <submittedName>
        <fullName evidence="10">Multiple sugar transport system permease protein</fullName>
    </submittedName>
</protein>
<feature type="transmembrane region" description="Helical" evidence="7">
    <location>
        <begin position="207"/>
        <end position="231"/>
    </location>
</feature>
<name>A0A7W9IM41_9ACTN</name>
<accession>A0A7W9IM41</accession>
<evidence type="ECO:0000313" key="10">
    <source>
        <dbReference type="EMBL" id="MBB5823264.1"/>
    </source>
</evidence>
<gene>
    <name evidence="10" type="ORF">F4562_006326</name>
</gene>
<comment type="subcellular location">
    <subcellularLocation>
        <location evidence="1 7">Cell membrane</location>
        <topology evidence="1 7">Multi-pass membrane protein</topology>
    </subcellularLocation>
</comment>
<evidence type="ECO:0000256" key="6">
    <source>
        <dbReference type="ARBA" id="ARBA00023136"/>
    </source>
</evidence>
<feature type="compositionally biased region" description="Low complexity" evidence="8">
    <location>
        <begin position="1"/>
        <end position="22"/>
    </location>
</feature>
<evidence type="ECO:0000256" key="3">
    <source>
        <dbReference type="ARBA" id="ARBA00022475"/>
    </source>
</evidence>
<evidence type="ECO:0000256" key="1">
    <source>
        <dbReference type="ARBA" id="ARBA00004651"/>
    </source>
</evidence>
<feature type="transmembrane region" description="Helical" evidence="7">
    <location>
        <begin position="36"/>
        <end position="54"/>
    </location>
</feature>
<dbReference type="SUPFAM" id="SSF161098">
    <property type="entry name" value="MetI-like"/>
    <property type="match status" value="1"/>
</dbReference>
<feature type="transmembrane region" description="Helical" evidence="7">
    <location>
        <begin position="162"/>
        <end position="186"/>
    </location>
</feature>
<organism evidence="10 11">
    <name type="scientific">Streptosporangium becharense</name>
    <dbReference type="NCBI Taxonomy" id="1816182"/>
    <lineage>
        <taxon>Bacteria</taxon>
        <taxon>Bacillati</taxon>
        <taxon>Actinomycetota</taxon>
        <taxon>Actinomycetes</taxon>
        <taxon>Streptosporangiales</taxon>
        <taxon>Streptosporangiaceae</taxon>
        <taxon>Streptosporangium</taxon>
    </lineage>
</organism>
<dbReference type="PROSITE" id="PS50928">
    <property type="entry name" value="ABC_TM1"/>
    <property type="match status" value="1"/>
</dbReference>
<sequence length="299" mass="32280">MMSTSTVAPPASPAARVPAGRPDPGTARRLPSVKKVAIAAGAYLVAFVFLFPYIQMVLTALRPQEELRQATLLPERFAWSNFVTFWSSGLSGNLLVSLQVAAGSTILVLLVALPAAYYTARHEFRGRTAFMILVLITQMFQPTAMLVGIYREFHQLGLVDTVWSLILVNGGFNLAFAVWILNAYFASIPRELEEAAFLDGNGRMGTLFRITLPLAAPGVVTALIFTFIAAWNEFVVALTLTTSPGNQPLTVALNSFIGQYQVDWQNLFAGSVIATIPVIILFALIEGKVVGGLTAGSVK</sequence>
<evidence type="ECO:0000259" key="9">
    <source>
        <dbReference type="PROSITE" id="PS50928"/>
    </source>
</evidence>
<comment type="similarity">
    <text evidence="7">Belongs to the binding-protein-dependent transport system permease family.</text>
</comment>
<dbReference type="GO" id="GO:0055085">
    <property type="term" value="P:transmembrane transport"/>
    <property type="evidence" value="ECO:0007669"/>
    <property type="project" value="InterPro"/>
</dbReference>
<evidence type="ECO:0000256" key="8">
    <source>
        <dbReference type="SAM" id="MobiDB-lite"/>
    </source>
</evidence>
<dbReference type="InterPro" id="IPR000515">
    <property type="entry name" value="MetI-like"/>
</dbReference>
<dbReference type="AlphaFoldDB" id="A0A7W9IM41"/>
<evidence type="ECO:0000256" key="5">
    <source>
        <dbReference type="ARBA" id="ARBA00022989"/>
    </source>
</evidence>
<comment type="caution">
    <text evidence="10">The sequence shown here is derived from an EMBL/GenBank/DDBJ whole genome shotgun (WGS) entry which is preliminary data.</text>
</comment>
<reference evidence="10 11" key="1">
    <citation type="submission" date="2020-08" db="EMBL/GenBank/DDBJ databases">
        <title>Sequencing the genomes of 1000 actinobacteria strains.</title>
        <authorList>
            <person name="Klenk H.-P."/>
        </authorList>
    </citation>
    <scope>NUCLEOTIDE SEQUENCE [LARGE SCALE GENOMIC DNA]</scope>
    <source>
        <strain evidence="10 11">DSM 46887</strain>
    </source>
</reference>
<keyword evidence="2 7" id="KW-0813">Transport</keyword>
<evidence type="ECO:0000313" key="11">
    <source>
        <dbReference type="Proteomes" id="UP000540685"/>
    </source>
</evidence>
<proteinExistence type="inferred from homology"/>
<keyword evidence="6 7" id="KW-0472">Membrane</keyword>
<keyword evidence="11" id="KW-1185">Reference proteome</keyword>
<dbReference type="InterPro" id="IPR050901">
    <property type="entry name" value="BP-dep_ABC_trans_perm"/>
</dbReference>
<dbReference type="RefSeq" id="WP_260315880.1">
    <property type="nucleotide sequence ID" value="NZ_JACHWA010000002.1"/>
</dbReference>
<evidence type="ECO:0000256" key="2">
    <source>
        <dbReference type="ARBA" id="ARBA00022448"/>
    </source>
</evidence>
<keyword evidence="4 7" id="KW-0812">Transmembrane</keyword>